<evidence type="ECO:0000256" key="5">
    <source>
        <dbReference type="ARBA" id="ARBA00017599"/>
    </source>
</evidence>
<feature type="domain" description="Dihydroorotate dehydrogenase catalytic" evidence="17">
    <location>
        <begin position="77"/>
        <end position="373"/>
    </location>
</feature>
<dbReference type="NCBIfam" id="TIGR01036">
    <property type="entry name" value="pyrD_sub2"/>
    <property type="match status" value="1"/>
</dbReference>
<dbReference type="EMBL" id="JAPWTK010000029">
    <property type="protein sequence ID" value="KAJ8956530.1"/>
    <property type="molecule type" value="Genomic_DNA"/>
</dbReference>
<accession>A0AAV8YXR4</accession>
<comment type="similarity">
    <text evidence="3 16">Belongs to the dihydroorotate dehydrogenase family. Type 2 subfamily.</text>
</comment>
<evidence type="ECO:0000256" key="15">
    <source>
        <dbReference type="ARBA" id="ARBA00048639"/>
    </source>
</evidence>
<keyword evidence="6 16" id="KW-0285">Flavoprotein</keyword>
<dbReference type="NCBIfam" id="NF003645">
    <property type="entry name" value="PRK05286.1-2"/>
    <property type="match status" value="1"/>
</dbReference>
<dbReference type="InterPro" id="IPR001295">
    <property type="entry name" value="Dihydroorotate_DH_CS"/>
</dbReference>
<dbReference type="InterPro" id="IPR013785">
    <property type="entry name" value="Aldolase_TIM"/>
</dbReference>
<dbReference type="PROSITE" id="PS00912">
    <property type="entry name" value="DHODEHASE_2"/>
    <property type="match status" value="1"/>
</dbReference>
<keyword evidence="13 16" id="KW-0496">Mitochondrion</keyword>
<dbReference type="Gene3D" id="3.20.20.70">
    <property type="entry name" value="Aldolase class I"/>
    <property type="match status" value="1"/>
</dbReference>
<keyword evidence="19" id="KW-1185">Reference proteome</keyword>
<dbReference type="PANTHER" id="PTHR48109">
    <property type="entry name" value="DIHYDROOROTATE DEHYDROGENASE (QUINONE), MITOCHONDRIAL-RELATED"/>
    <property type="match status" value="1"/>
</dbReference>
<keyword evidence="7 16" id="KW-0288">FMN</keyword>
<evidence type="ECO:0000256" key="16">
    <source>
        <dbReference type="RuleBase" id="RU361255"/>
    </source>
</evidence>
<evidence type="ECO:0000256" key="10">
    <source>
        <dbReference type="ARBA" id="ARBA00022946"/>
    </source>
</evidence>
<evidence type="ECO:0000256" key="8">
    <source>
        <dbReference type="ARBA" id="ARBA00022692"/>
    </source>
</evidence>
<dbReference type="GO" id="GO:0005743">
    <property type="term" value="C:mitochondrial inner membrane"/>
    <property type="evidence" value="ECO:0007669"/>
    <property type="project" value="UniProtKB-SubCell"/>
</dbReference>
<keyword evidence="11 16" id="KW-1133">Transmembrane helix</keyword>
<dbReference type="InterPro" id="IPR050074">
    <property type="entry name" value="DHO_dehydrogenase"/>
</dbReference>
<dbReference type="GO" id="GO:0006207">
    <property type="term" value="P:'de novo' pyrimidine nucleobase biosynthetic process"/>
    <property type="evidence" value="ECO:0007669"/>
    <property type="project" value="InterPro"/>
</dbReference>
<evidence type="ECO:0000256" key="7">
    <source>
        <dbReference type="ARBA" id="ARBA00022643"/>
    </source>
</evidence>
<protein>
    <recommendedName>
        <fullName evidence="5 16">Dihydroorotate dehydrogenase (quinone), mitochondrial</fullName>
        <shortName evidence="16">DHOdehase</shortName>
        <ecNumber evidence="4 16">1.3.5.2</ecNumber>
    </recommendedName>
</protein>
<comment type="catalytic activity">
    <reaction evidence="15 16">
        <text>(S)-dihydroorotate + a quinone = orotate + a quinol</text>
        <dbReference type="Rhea" id="RHEA:30187"/>
        <dbReference type="ChEBI" id="CHEBI:24646"/>
        <dbReference type="ChEBI" id="CHEBI:30839"/>
        <dbReference type="ChEBI" id="CHEBI:30864"/>
        <dbReference type="ChEBI" id="CHEBI:132124"/>
        <dbReference type="EC" id="1.3.5.2"/>
    </reaction>
</comment>
<dbReference type="FunFam" id="3.20.20.70:FF:000066">
    <property type="entry name" value="Dihydroorotate dehydrogenase (quinone), mitochondrial"/>
    <property type="match status" value="1"/>
</dbReference>
<dbReference type="CDD" id="cd04738">
    <property type="entry name" value="DHOD_2_like"/>
    <property type="match status" value="1"/>
</dbReference>
<keyword evidence="12 16" id="KW-0560">Oxidoreductase</keyword>
<evidence type="ECO:0000256" key="4">
    <source>
        <dbReference type="ARBA" id="ARBA00012791"/>
    </source>
</evidence>
<keyword evidence="9 16" id="KW-0999">Mitochondrion inner membrane</keyword>
<reference evidence="18" key="1">
    <citation type="journal article" date="2023" name="Insect Mol. Biol.">
        <title>Genome sequencing provides insights into the evolution of gene families encoding plant cell wall-degrading enzymes in longhorned beetles.</title>
        <authorList>
            <person name="Shin N.R."/>
            <person name="Okamura Y."/>
            <person name="Kirsch R."/>
            <person name="Pauchet Y."/>
        </authorList>
    </citation>
    <scope>NUCLEOTIDE SEQUENCE</scope>
    <source>
        <strain evidence="18">AMC_N1</strain>
    </source>
</reference>
<feature type="transmembrane region" description="Helical" evidence="16">
    <location>
        <begin position="12"/>
        <end position="30"/>
    </location>
</feature>
<evidence type="ECO:0000313" key="18">
    <source>
        <dbReference type="EMBL" id="KAJ8956530.1"/>
    </source>
</evidence>
<evidence type="ECO:0000256" key="2">
    <source>
        <dbReference type="ARBA" id="ARBA00005161"/>
    </source>
</evidence>
<comment type="caution">
    <text evidence="18">The sequence shown here is derived from an EMBL/GenBank/DDBJ whole genome shotgun (WGS) entry which is preliminary data.</text>
</comment>
<evidence type="ECO:0000256" key="11">
    <source>
        <dbReference type="ARBA" id="ARBA00022989"/>
    </source>
</evidence>
<evidence type="ECO:0000256" key="1">
    <source>
        <dbReference type="ARBA" id="ARBA00004434"/>
    </source>
</evidence>
<evidence type="ECO:0000259" key="17">
    <source>
        <dbReference type="Pfam" id="PF01180"/>
    </source>
</evidence>
<comment type="pathway">
    <text evidence="2 16">Pyrimidine metabolism; UMP biosynthesis via de novo pathway; orotate from (S)-dihydroorotate (quinone route): step 1/1.</text>
</comment>
<sequence>MNKLSSKRKLKSLMYITVAGYGAFTAIGFYKGNEKFYKNYFMPVIHLLDAEKAHNLAVLACKYRLFPKSHYKDPEILKVKVFGKEFPNPIGIAAGFDKDGKAVLGLRDIGFGFVEIGSVTPEPQPGNQQPRVFRLMQDFAVINRYGFNSEGHDRVLERIKDIKGSADSNIIGVNLGKNKTSSDPIKDYVNGIKKFGLTADYLVINISSPNTPGLRDMQSKENLRKLLAALVETRNSLPVKKKPPLLLKLAPDLSHQERKDIADILKKKDCKIDGLIICNTTVDRPKSLKCAEVKNETGGLSGAPLKSMSTRMIKEMSELTGGMPIIGVGGISSGKDAYEKIKAGATLVQLYTAMVYNGPPIVSKVKKELVELLHKDGFNNISEAVGKGIH</sequence>
<dbReference type="NCBIfam" id="NF003652">
    <property type="entry name" value="PRK05286.2-5"/>
    <property type="match status" value="1"/>
</dbReference>
<name>A0AAV8YXR4_9CUCU</name>
<evidence type="ECO:0000256" key="6">
    <source>
        <dbReference type="ARBA" id="ARBA00022630"/>
    </source>
</evidence>
<comment type="subcellular location">
    <subcellularLocation>
        <location evidence="1 16">Mitochondrion inner membrane</location>
        <topology evidence="1 16">Single-pass membrane protein</topology>
    </subcellularLocation>
</comment>
<dbReference type="PANTHER" id="PTHR48109:SF4">
    <property type="entry name" value="DIHYDROOROTATE DEHYDROGENASE (QUINONE), MITOCHONDRIAL"/>
    <property type="match status" value="1"/>
</dbReference>
<evidence type="ECO:0000256" key="9">
    <source>
        <dbReference type="ARBA" id="ARBA00022792"/>
    </source>
</evidence>
<dbReference type="GO" id="GO:0106430">
    <property type="term" value="F:dihydroorotate dehydrogenase (quinone) activity"/>
    <property type="evidence" value="ECO:0007669"/>
    <property type="project" value="UniProtKB-EC"/>
</dbReference>
<keyword evidence="10" id="KW-0809">Transit peptide</keyword>
<evidence type="ECO:0000256" key="3">
    <source>
        <dbReference type="ARBA" id="ARBA00005359"/>
    </source>
</evidence>
<dbReference type="SUPFAM" id="SSF51395">
    <property type="entry name" value="FMN-linked oxidoreductases"/>
    <property type="match status" value="1"/>
</dbReference>
<dbReference type="EC" id="1.3.5.2" evidence="4 16"/>
<dbReference type="GO" id="GO:0009220">
    <property type="term" value="P:pyrimidine ribonucleotide biosynthetic process"/>
    <property type="evidence" value="ECO:0007669"/>
    <property type="project" value="TreeGrafter"/>
</dbReference>
<dbReference type="InterPro" id="IPR005719">
    <property type="entry name" value="Dihydroorotate_DH_2"/>
</dbReference>
<organism evidence="18 19">
    <name type="scientific">Aromia moschata</name>
    <dbReference type="NCBI Taxonomy" id="1265417"/>
    <lineage>
        <taxon>Eukaryota</taxon>
        <taxon>Metazoa</taxon>
        <taxon>Ecdysozoa</taxon>
        <taxon>Arthropoda</taxon>
        <taxon>Hexapoda</taxon>
        <taxon>Insecta</taxon>
        <taxon>Pterygota</taxon>
        <taxon>Neoptera</taxon>
        <taxon>Endopterygota</taxon>
        <taxon>Coleoptera</taxon>
        <taxon>Polyphaga</taxon>
        <taxon>Cucujiformia</taxon>
        <taxon>Chrysomeloidea</taxon>
        <taxon>Cerambycidae</taxon>
        <taxon>Cerambycinae</taxon>
        <taxon>Callichromatini</taxon>
        <taxon>Aromia</taxon>
    </lineage>
</organism>
<dbReference type="PROSITE" id="PS00911">
    <property type="entry name" value="DHODEHASE_1"/>
    <property type="match status" value="1"/>
</dbReference>
<keyword evidence="8 16" id="KW-0812">Transmembrane</keyword>
<evidence type="ECO:0000256" key="12">
    <source>
        <dbReference type="ARBA" id="ARBA00023002"/>
    </source>
</evidence>
<proteinExistence type="inferred from homology"/>
<dbReference type="Pfam" id="PF01180">
    <property type="entry name" value="DHO_dh"/>
    <property type="match status" value="1"/>
</dbReference>
<dbReference type="AlphaFoldDB" id="A0AAV8YXR4"/>
<comment type="cofactor">
    <cofactor evidence="16">
        <name>FMN</name>
        <dbReference type="ChEBI" id="CHEBI:58210"/>
    </cofactor>
    <text evidence="16">Binds 1 FMN per subunit.</text>
</comment>
<keyword evidence="14 16" id="KW-0472">Membrane</keyword>
<evidence type="ECO:0000256" key="14">
    <source>
        <dbReference type="ARBA" id="ARBA00023136"/>
    </source>
</evidence>
<evidence type="ECO:0000313" key="19">
    <source>
        <dbReference type="Proteomes" id="UP001162162"/>
    </source>
</evidence>
<gene>
    <name evidence="18" type="ORF">NQ318_019250</name>
</gene>
<dbReference type="Proteomes" id="UP001162162">
    <property type="component" value="Unassembled WGS sequence"/>
</dbReference>
<dbReference type="InterPro" id="IPR005720">
    <property type="entry name" value="Dihydroorotate_DH_cat"/>
</dbReference>
<evidence type="ECO:0000256" key="13">
    <source>
        <dbReference type="ARBA" id="ARBA00023128"/>
    </source>
</evidence>